<dbReference type="PANTHER" id="PTHR43429:SF1">
    <property type="entry name" value="NAD(P)H SULFUR OXIDOREDUCTASE (COA-DEPENDENT)"/>
    <property type="match status" value="1"/>
</dbReference>
<dbReference type="SUPFAM" id="SSF55424">
    <property type="entry name" value="FAD/NAD-linked reductases, dimerisation (C-terminal) domain"/>
    <property type="match status" value="1"/>
</dbReference>
<keyword evidence="6" id="KW-0676">Redox-active center</keyword>
<reference evidence="8 9" key="1">
    <citation type="journal article" date="2022" name="Syst. Appl. Microbiol.">
        <title>Rhodopirellula aestuarii sp. nov., a novel member of the genus Rhodopirellula isolated from brackish sediments collected in the Tagus River estuary, Portugal.</title>
        <authorList>
            <person name="Vitorino I.R."/>
            <person name="Klimek D."/>
            <person name="Calusinska M."/>
            <person name="Lobo-da-Cunha A."/>
            <person name="Vasconcelos V."/>
            <person name="Lage O.M."/>
        </authorList>
    </citation>
    <scope>NUCLEOTIDE SEQUENCE [LARGE SCALE GENOMIC DNA]</scope>
    <source>
        <strain evidence="8 9">ICT_H3.1</strain>
    </source>
</reference>
<comment type="caution">
    <text evidence="8">The sequence shown here is derived from an EMBL/GenBank/DDBJ whole genome shotgun (WGS) entry which is preliminary data.</text>
</comment>
<dbReference type="Proteomes" id="UP001202961">
    <property type="component" value="Unassembled WGS sequence"/>
</dbReference>
<protein>
    <submittedName>
        <fullName evidence="8">FAD-dependent oxidoreductase</fullName>
    </submittedName>
</protein>
<keyword evidence="9" id="KW-1185">Reference proteome</keyword>
<organism evidence="8 9">
    <name type="scientific">Aporhodopirellula aestuarii</name>
    <dbReference type="NCBI Taxonomy" id="2950107"/>
    <lineage>
        <taxon>Bacteria</taxon>
        <taxon>Pseudomonadati</taxon>
        <taxon>Planctomycetota</taxon>
        <taxon>Planctomycetia</taxon>
        <taxon>Pirellulales</taxon>
        <taxon>Pirellulaceae</taxon>
        <taxon>Aporhodopirellula</taxon>
    </lineage>
</organism>
<keyword evidence="3" id="KW-0285">Flavoprotein</keyword>
<proteinExistence type="inferred from homology"/>
<dbReference type="InterPro" id="IPR016156">
    <property type="entry name" value="FAD/NAD-linked_Rdtase_dimer_sf"/>
</dbReference>
<dbReference type="PROSITE" id="PS50206">
    <property type="entry name" value="RHODANESE_3"/>
    <property type="match status" value="1"/>
</dbReference>
<comment type="similarity">
    <text evidence="2">Belongs to the class-III pyridine nucleotide-disulfide oxidoreductase family.</text>
</comment>
<dbReference type="Pfam" id="PF02852">
    <property type="entry name" value="Pyr_redox_dim"/>
    <property type="match status" value="1"/>
</dbReference>
<evidence type="ECO:0000313" key="8">
    <source>
        <dbReference type="EMBL" id="MCM2372917.1"/>
    </source>
</evidence>
<evidence type="ECO:0000256" key="5">
    <source>
        <dbReference type="ARBA" id="ARBA00023002"/>
    </source>
</evidence>
<keyword evidence="4" id="KW-0274">FAD</keyword>
<comment type="cofactor">
    <cofactor evidence="1">
        <name>FAD</name>
        <dbReference type="ChEBI" id="CHEBI:57692"/>
    </cofactor>
</comment>
<dbReference type="PANTHER" id="PTHR43429">
    <property type="entry name" value="PYRIDINE NUCLEOTIDE-DISULFIDE OXIDOREDUCTASE DOMAIN-CONTAINING"/>
    <property type="match status" value="1"/>
</dbReference>
<dbReference type="Gene3D" id="3.50.50.60">
    <property type="entry name" value="FAD/NAD(P)-binding domain"/>
    <property type="match status" value="2"/>
</dbReference>
<accession>A0ABT0U7Y5</accession>
<dbReference type="SUPFAM" id="SSF51905">
    <property type="entry name" value="FAD/NAD(P)-binding domain"/>
    <property type="match status" value="1"/>
</dbReference>
<dbReference type="InterPro" id="IPR023753">
    <property type="entry name" value="FAD/NAD-binding_dom"/>
</dbReference>
<dbReference type="InterPro" id="IPR001763">
    <property type="entry name" value="Rhodanese-like_dom"/>
</dbReference>
<gene>
    <name evidence="8" type="ORF">NB063_20075</name>
</gene>
<dbReference type="Pfam" id="PF07992">
    <property type="entry name" value="Pyr_redox_2"/>
    <property type="match status" value="1"/>
</dbReference>
<dbReference type="InterPro" id="IPR050260">
    <property type="entry name" value="FAD-bd_OxRdtase"/>
</dbReference>
<evidence type="ECO:0000259" key="7">
    <source>
        <dbReference type="PROSITE" id="PS50206"/>
    </source>
</evidence>
<keyword evidence="5" id="KW-0560">Oxidoreductase</keyword>
<evidence type="ECO:0000256" key="3">
    <source>
        <dbReference type="ARBA" id="ARBA00022630"/>
    </source>
</evidence>
<dbReference type="Pfam" id="PF00581">
    <property type="entry name" value="Rhodanese"/>
    <property type="match status" value="1"/>
</dbReference>
<evidence type="ECO:0000313" key="9">
    <source>
        <dbReference type="Proteomes" id="UP001202961"/>
    </source>
</evidence>
<dbReference type="Gene3D" id="3.40.250.10">
    <property type="entry name" value="Rhodanese-like domain"/>
    <property type="match status" value="1"/>
</dbReference>
<dbReference type="RefSeq" id="WP_250930550.1">
    <property type="nucleotide sequence ID" value="NZ_JAMQBK010000057.1"/>
</dbReference>
<name>A0ABT0U7Y5_9BACT</name>
<dbReference type="InterPro" id="IPR036873">
    <property type="entry name" value="Rhodanese-like_dom_sf"/>
</dbReference>
<sequence length="566" mass="60816">MKIVIIGAVAGGASAAARARRLSEDAEIVLLERGPEPSFANCGLPYYVGGKIESRDKLLVAPAQRLRERYRLDVRTLSEVTAINRSQKTVSVRDLKTGDYYEESYDKLIFATGASAFKPNIPGIDGDRIMSLRDLPDADRLHAQVTLKSGAKAAAQRVVVVGAGFIGIEVVENMVHRGVDTTLIELSDQILPPWDREMIEPLHAVLADQGVHVHLSDSAVRFEDDGTELIVHLNSGTVVRADFAVVSIGVRPENTLALDAGLACGDRGGVITNESMQTDDPDIYAVGDVAEVRCSITGDATQIPLAGPANRQGRIAADHLFGRESKYRGTQGTAIVGVFGRAAAMTGLSEKMLRRSGRSFEKVYIHPADHAGYYPGATAMSLKLLFDPEGGEILGAQAVGTNGVDKRIDVIAMAIQAGMTVYDLEEAELCYAPQFGSAKDPVNMAGFVASSVLRGDQPIVHAAEVIESVAGEPAVASDRHGFLLDVRTPSEFSAGHVEGAVNIPLEQLREHLDELPREREIVVYCKVGQRGYMATRLLAQKGFQVKNLSGGYTTYLRAETPQSVLA</sequence>
<dbReference type="InterPro" id="IPR036188">
    <property type="entry name" value="FAD/NAD-bd_sf"/>
</dbReference>
<dbReference type="SUPFAM" id="SSF52821">
    <property type="entry name" value="Rhodanese/Cell cycle control phosphatase"/>
    <property type="match status" value="1"/>
</dbReference>
<evidence type="ECO:0000256" key="1">
    <source>
        <dbReference type="ARBA" id="ARBA00001974"/>
    </source>
</evidence>
<dbReference type="SMART" id="SM00450">
    <property type="entry name" value="RHOD"/>
    <property type="match status" value="1"/>
</dbReference>
<feature type="domain" description="Rhodanese" evidence="7">
    <location>
        <begin position="477"/>
        <end position="564"/>
    </location>
</feature>
<dbReference type="EMBL" id="JAMQBK010000057">
    <property type="protein sequence ID" value="MCM2372917.1"/>
    <property type="molecule type" value="Genomic_DNA"/>
</dbReference>
<evidence type="ECO:0000256" key="6">
    <source>
        <dbReference type="ARBA" id="ARBA00023284"/>
    </source>
</evidence>
<dbReference type="PRINTS" id="PR00411">
    <property type="entry name" value="PNDRDTASEI"/>
</dbReference>
<dbReference type="PRINTS" id="PR00368">
    <property type="entry name" value="FADPNR"/>
</dbReference>
<evidence type="ECO:0000256" key="4">
    <source>
        <dbReference type="ARBA" id="ARBA00022827"/>
    </source>
</evidence>
<dbReference type="CDD" id="cd01524">
    <property type="entry name" value="RHOD_Pyr_redox"/>
    <property type="match status" value="1"/>
</dbReference>
<evidence type="ECO:0000256" key="2">
    <source>
        <dbReference type="ARBA" id="ARBA00009130"/>
    </source>
</evidence>
<dbReference type="InterPro" id="IPR004099">
    <property type="entry name" value="Pyr_nucl-diS_OxRdtase_dimer"/>
</dbReference>